<dbReference type="AlphaFoldDB" id="A0AAW9IM46"/>
<dbReference type="InterPro" id="IPR041492">
    <property type="entry name" value="HAD_2"/>
</dbReference>
<feature type="non-terminal residue" evidence="1">
    <location>
        <position position="1"/>
    </location>
</feature>
<evidence type="ECO:0000313" key="2">
    <source>
        <dbReference type="Proteomes" id="UP001292368"/>
    </source>
</evidence>
<dbReference type="CDD" id="cd01427">
    <property type="entry name" value="HAD_like"/>
    <property type="match status" value="1"/>
</dbReference>
<organism evidence="1 2">
    <name type="scientific">Clostridium perfringens</name>
    <dbReference type="NCBI Taxonomy" id="1502"/>
    <lineage>
        <taxon>Bacteria</taxon>
        <taxon>Bacillati</taxon>
        <taxon>Bacillota</taxon>
        <taxon>Clostridia</taxon>
        <taxon>Eubacteriales</taxon>
        <taxon>Clostridiaceae</taxon>
        <taxon>Clostridium</taxon>
    </lineage>
</organism>
<dbReference type="InterPro" id="IPR036412">
    <property type="entry name" value="HAD-like_sf"/>
</dbReference>
<evidence type="ECO:0000313" key="1">
    <source>
        <dbReference type="EMBL" id="MDZ5010995.1"/>
    </source>
</evidence>
<dbReference type="SUPFAM" id="SSF56784">
    <property type="entry name" value="HAD-like"/>
    <property type="match status" value="1"/>
</dbReference>
<dbReference type="EMBL" id="WNVM01001033">
    <property type="protein sequence ID" value="MDZ5010995.1"/>
    <property type="molecule type" value="Genomic_DNA"/>
</dbReference>
<gene>
    <name evidence="1" type="ORF">GNF77_19280</name>
</gene>
<comment type="caution">
    <text evidence="1">The sequence shown here is derived from an EMBL/GenBank/DDBJ whole genome shotgun (WGS) entry which is preliminary data.</text>
</comment>
<reference evidence="1" key="1">
    <citation type="submission" date="2019-11" db="EMBL/GenBank/DDBJ databases">
        <title>Characterization of Clostridium perfringens isolates from swine manure treated agricultural soils.</title>
        <authorList>
            <person name="Wushke S.T."/>
        </authorList>
    </citation>
    <scope>NUCLEOTIDE SEQUENCE</scope>
    <source>
        <strain evidence="1">V2</strain>
    </source>
</reference>
<sequence>AKDMWNSLMPNLPEQEKQKCSSIIGSAMVQYLEEGKAELYDGAIEVLKSLKDSEFNLIFLSNCKIQYMNKHMKIFKLEDYFTDFYCTEQFDFAPKHKIFNFIKEKYVGDFVVVGDRFV</sequence>
<protein>
    <submittedName>
        <fullName evidence="1">HAD hydrolase-like protein</fullName>
    </submittedName>
</protein>
<feature type="non-terminal residue" evidence="1">
    <location>
        <position position="118"/>
    </location>
</feature>
<keyword evidence="1" id="KW-0378">Hydrolase</keyword>
<name>A0AAW9IM46_CLOPF</name>
<dbReference type="Proteomes" id="UP001292368">
    <property type="component" value="Unassembled WGS sequence"/>
</dbReference>
<accession>A0AAW9IM46</accession>
<dbReference type="GO" id="GO:0016787">
    <property type="term" value="F:hydrolase activity"/>
    <property type="evidence" value="ECO:0007669"/>
    <property type="project" value="UniProtKB-KW"/>
</dbReference>
<dbReference type="InterPro" id="IPR023214">
    <property type="entry name" value="HAD_sf"/>
</dbReference>
<dbReference type="Gene3D" id="3.40.50.1000">
    <property type="entry name" value="HAD superfamily/HAD-like"/>
    <property type="match status" value="1"/>
</dbReference>
<dbReference type="Pfam" id="PF13419">
    <property type="entry name" value="HAD_2"/>
    <property type="match status" value="1"/>
</dbReference>
<proteinExistence type="predicted"/>